<dbReference type="InterPro" id="IPR043168">
    <property type="entry name" value="DegV_C"/>
</dbReference>
<reference evidence="4" key="2">
    <citation type="submission" date="2012-01" db="EMBL/GenBank/DDBJ databases">
        <title>Complete sequence of chromosome of Marinitoga piezophila KA3.</title>
        <authorList>
            <person name="Lucas S."/>
            <person name="Han J."/>
            <person name="Lapidus A."/>
            <person name="Cheng J.-F."/>
            <person name="Goodwin L."/>
            <person name="Pitluck S."/>
            <person name="Peters L."/>
            <person name="Mikhailova N."/>
            <person name="Teshima H."/>
            <person name="Detter J.C."/>
            <person name="Han C."/>
            <person name="Tapia R."/>
            <person name="Land M."/>
            <person name="Hauser L."/>
            <person name="Kyrpides N."/>
            <person name="Ivanova N."/>
            <person name="Pagani I."/>
            <person name="Jebbar M."/>
            <person name="Vannier P."/>
            <person name="Oger P."/>
            <person name="Cario A."/>
            <person name="Bartlett D."/>
            <person name="Noll K.M."/>
            <person name="Woyke T."/>
        </authorList>
    </citation>
    <scope>NUCLEOTIDE SEQUENCE [LARGE SCALE GENOMIC DNA]</scope>
    <source>
        <strain evidence="4">DSM 14283 / JCM 11233 / KA3</strain>
    </source>
</reference>
<evidence type="ECO:0000256" key="1">
    <source>
        <dbReference type="ARBA" id="ARBA00003238"/>
    </source>
</evidence>
<dbReference type="Gene3D" id="3.40.50.10170">
    <property type="match status" value="1"/>
</dbReference>
<dbReference type="NCBIfam" id="TIGR00762">
    <property type="entry name" value="DegV"/>
    <property type="match status" value="1"/>
</dbReference>
<evidence type="ECO:0000256" key="2">
    <source>
        <dbReference type="ARBA" id="ARBA00023121"/>
    </source>
</evidence>
<comment type="function">
    <text evidence="1">May bind long-chain fatty acids, such as palmitate, and may play a role in lipid transport or fatty acid metabolism.</text>
</comment>
<evidence type="ECO:0000313" key="3">
    <source>
        <dbReference type="EMBL" id="AEX85444.1"/>
    </source>
</evidence>
<dbReference type="Pfam" id="PF02645">
    <property type="entry name" value="DegV"/>
    <property type="match status" value="1"/>
</dbReference>
<dbReference type="KEGG" id="mpz:Marpi_1032"/>
<dbReference type="PANTHER" id="PTHR33434:SF3">
    <property type="entry name" value="DEGV DOMAIN-CONTAINING PROTEIN YITS"/>
    <property type="match status" value="1"/>
</dbReference>
<reference evidence="3 4" key="1">
    <citation type="journal article" date="2012" name="J. Bacteriol.">
        <title>Complete Genome Sequence of the Thermophilic, Piezophilic, Heterotrophic Bacterium Marinitoga piezophila KA3.</title>
        <authorList>
            <person name="Lucas S."/>
            <person name="Han J."/>
            <person name="Lapidus A."/>
            <person name="Cheng J.F."/>
            <person name="Goodwin L.A."/>
            <person name="Pitluck S."/>
            <person name="Peters L."/>
            <person name="Mikhailova N."/>
            <person name="Teshima H."/>
            <person name="Detter J.C."/>
            <person name="Han C."/>
            <person name="Tapia R."/>
            <person name="Land M."/>
            <person name="Hauser L."/>
            <person name="Kyrpides N.C."/>
            <person name="Ivanova N."/>
            <person name="Pagani I."/>
            <person name="Vannier P."/>
            <person name="Oger P."/>
            <person name="Bartlett D.H."/>
            <person name="Noll K.M."/>
            <person name="Woyke T."/>
            <person name="Jebbar M."/>
        </authorList>
    </citation>
    <scope>NUCLEOTIDE SEQUENCE [LARGE SCALE GENOMIC DNA]</scope>
    <source>
        <strain evidence="4">DSM 14283 / JCM 11233 / KA3</strain>
    </source>
</reference>
<dbReference type="AlphaFoldDB" id="H2J7V3"/>
<evidence type="ECO:0000313" key="4">
    <source>
        <dbReference type="Proteomes" id="UP000007161"/>
    </source>
</evidence>
<dbReference type="RefSeq" id="WP_014296516.1">
    <property type="nucleotide sequence ID" value="NC_016751.1"/>
</dbReference>
<dbReference type="HOGENOM" id="CLU_048251_4_3_0"/>
<dbReference type="PROSITE" id="PS51482">
    <property type="entry name" value="DEGV"/>
    <property type="match status" value="1"/>
</dbReference>
<dbReference type="eggNOG" id="COG1307">
    <property type="taxonomic scope" value="Bacteria"/>
</dbReference>
<keyword evidence="2" id="KW-0446">Lipid-binding</keyword>
<name>H2J7V3_MARPK</name>
<dbReference type="GO" id="GO:0008289">
    <property type="term" value="F:lipid binding"/>
    <property type="evidence" value="ECO:0007669"/>
    <property type="project" value="UniProtKB-KW"/>
</dbReference>
<sequence length="286" mass="32453">MEKIGVVIDSGCDLPKDIAEKHNVRILPLRTFINGEEYEDGTFSEEFLFEHLDEDVKTSLPKPEKIKETMENMINEGYKKILTFNISHGLSGSYNIFTMVSRELREKYPDVRIENIDTLNISIGSGIIVYRALEYIEHGFSYDEILEKVKKDINNATVFYVIPTLKYLARGGRIGKVSAAIGNFLDVKPIISVNEEGIYYTVAKVRNIRRAVNAMYEEFLKFVGERDFYAVVSITGKSEKAVSLQNMLFSKMRALENSLKVFMWDVSATLAVHTGPDLVGIGILRI</sequence>
<gene>
    <name evidence="3" type="ordered locus">Marpi_1032</name>
</gene>
<protein>
    <submittedName>
        <fullName evidence="3">EDD domain protein, DegV family</fullName>
    </submittedName>
</protein>
<proteinExistence type="predicted"/>
<organism evidence="3 4">
    <name type="scientific">Marinitoga piezophila (strain DSM 14283 / JCM 11233 / KA3)</name>
    <dbReference type="NCBI Taxonomy" id="443254"/>
    <lineage>
        <taxon>Bacteria</taxon>
        <taxon>Thermotogati</taxon>
        <taxon>Thermotogota</taxon>
        <taxon>Thermotogae</taxon>
        <taxon>Petrotogales</taxon>
        <taxon>Petrotogaceae</taxon>
        <taxon>Marinitoga</taxon>
    </lineage>
</organism>
<dbReference type="SUPFAM" id="SSF82549">
    <property type="entry name" value="DAK1/DegV-like"/>
    <property type="match status" value="1"/>
</dbReference>
<dbReference type="InterPro" id="IPR050270">
    <property type="entry name" value="DegV_domain_contain"/>
</dbReference>
<dbReference type="STRING" id="443254.Marpi_1032"/>
<dbReference type="PANTHER" id="PTHR33434">
    <property type="entry name" value="DEGV DOMAIN-CONTAINING PROTEIN DR_1986-RELATED"/>
    <property type="match status" value="1"/>
</dbReference>
<dbReference type="Proteomes" id="UP000007161">
    <property type="component" value="Chromosome"/>
</dbReference>
<dbReference type="EMBL" id="CP003257">
    <property type="protein sequence ID" value="AEX85444.1"/>
    <property type="molecule type" value="Genomic_DNA"/>
</dbReference>
<keyword evidence="4" id="KW-1185">Reference proteome</keyword>
<dbReference type="Gene3D" id="3.30.1180.10">
    <property type="match status" value="1"/>
</dbReference>
<dbReference type="OrthoDB" id="9781230at2"/>
<dbReference type="InterPro" id="IPR003797">
    <property type="entry name" value="DegV"/>
</dbReference>
<accession>H2J7V3</accession>